<reference evidence="4" key="1">
    <citation type="submission" date="2022-11" db="EMBL/GenBank/DDBJ databases">
        <authorList>
            <person name="Petersen C."/>
        </authorList>
    </citation>
    <scope>NUCLEOTIDE SEQUENCE</scope>
    <source>
        <strain evidence="4">IBT 21917</strain>
    </source>
</reference>
<accession>A0A9W9IA86</accession>
<organism evidence="4 5">
    <name type="scientific">Penicillium capsulatum</name>
    <dbReference type="NCBI Taxonomy" id="69766"/>
    <lineage>
        <taxon>Eukaryota</taxon>
        <taxon>Fungi</taxon>
        <taxon>Dikarya</taxon>
        <taxon>Ascomycota</taxon>
        <taxon>Pezizomycotina</taxon>
        <taxon>Eurotiomycetes</taxon>
        <taxon>Eurotiomycetidae</taxon>
        <taxon>Eurotiales</taxon>
        <taxon>Aspergillaceae</taxon>
        <taxon>Penicillium</taxon>
    </lineage>
</organism>
<evidence type="ECO:0000313" key="5">
    <source>
        <dbReference type="Proteomes" id="UP001146351"/>
    </source>
</evidence>
<feature type="compositionally biased region" description="Basic and acidic residues" evidence="2">
    <location>
        <begin position="537"/>
        <end position="554"/>
    </location>
</feature>
<reference evidence="4" key="2">
    <citation type="journal article" date="2023" name="IMA Fungus">
        <title>Comparative genomic study of the Penicillium genus elucidates a diverse pangenome and 15 lateral gene transfer events.</title>
        <authorList>
            <person name="Petersen C."/>
            <person name="Sorensen T."/>
            <person name="Nielsen M.R."/>
            <person name="Sondergaard T.E."/>
            <person name="Sorensen J.L."/>
            <person name="Fitzpatrick D.A."/>
            <person name="Frisvad J.C."/>
            <person name="Nielsen K.L."/>
        </authorList>
    </citation>
    <scope>NUCLEOTIDE SEQUENCE</scope>
    <source>
        <strain evidence="4">IBT 21917</strain>
    </source>
</reference>
<feature type="region of interest" description="Disordered" evidence="2">
    <location>
        <begin position="527"/>
        <end position="595"/>
    </location>
</feature>
<dbReference type="GO" id="GO:0051083">
    <property type="term" value="P:'de novo' cotranslational protein folding"/>
    <property type="evidence" value="ECO:0007669"/>
    <property type="project" value="TreeGrafter"/>
</dbReference>
<dbReference type="Proteomes" id="UP001146351">
    <property type="component" value="Unassembled WGS sequence"/>
</dbReference>
<dbReference type="GO" id="GO:0051879">
    <property type="term" value="F:Hsp90 protein binding"/>
    <property type="evidence" value="ECO:0007669"/>
    <property type="project" value="TreeGrafter"/>
</dbReference>
<dbReference type="Gene3D" id="1.25.40.720">
    <property type="entry name" value="Telomere length regulation protein 2, C-terminal domain"/>
    <property type="match status" value="1"/>
</dbReference>
<dbReference type="GO" id="GO:0005829">
    <property type="term" value="C:cytosol"/>
    <property type="evidence" value="ECO:0007669"/>
    <property type="project" value="TreeGrafter"/>
</dbReference>
<evidence type="ECO:0000256" key="2">
    <source>
        <dbReference type="SAM" id="MobiDB-lite"/>
    </source>
</evidence>
<dbReference type="InterPro" id="IPR019337">
    <property type="entry name" value="Telomere_length_regulation_dom"/>
</dbReference>
<proteinExistence type="inferred from homology"/>
<protein>
    <recommendedName>
        <fullName evidence="3">Telomere length regulation protein conserved domain-containing protein</fullName>
    </recommendedName>
</protein>
<comment type="caution">
    <text evidence="4">The sequence shown here is derived from an EMBL/GenBank/DDBJ whole genome shotgun (WGS) entry which is preliminary data.</text>
</comment>
<feature type="domain" description="Telomere length regulation protein conserved" evidence="3">
    <location>
        <begin position="603"/>
        <end position="714"/>
    </location>
</feature>
<dbReference type="GO" id="GO:0042162">
    <property type="term" value="F:telomeric DNA binding"/>
    <property type="evidence" value="ECO:0007669"/>
    <property type="project" value="TreeGrafter"/>
</dbReference>
<dbReference type="OrthoDB" id="10258062at2759"/>
<dbReference type="Pfam" id="PF10193">
    <property type="entry name" value="Telomere_reg-2"/>
    <property type="match status" value="1"/>
</dbReference>
<dbReference type="PANTHER" id="PTHR15830:SF10">
    <property type="entry name" value="TELOMERE LENGTH REGULATION PROTEIN TEL2 HOMOLOG"/>
    <property type="match status" value="1"/>
</dbReference>
<name>A0A9W9IA86_9EURO</name>
<gene>
    <name evidence="4" type="ORF">N7492_005669</name>
</gene>
<sequence>MDGLLTAVKTAKTDSASSLATAESSGIKDTHTKPAIDIGHNLSSDEIIDLLRSQPDSATLSSVLAALDPYNDTRKTNVDIRLPGPATAQILQTLVSTTIPSHWESLGGKKKDAKVQAALLRCISSVAGLGSLVAQLRSLIVSARASVQQTEGSSSHLAIRDLLSVFSALLEPKDFLFRLHSNISELCVNQSQCQVTWRELVSLVAGGKVLSVAAEAFHTIKESEPSSSIAWLGEGSAYTRWLGGNLAQMLLKYGPNEQADWASVTAIAERALSLGHPRIFAYEIYSGLIHDQSFSKPFGLFLDRLRQPVCVAMFRAIFESIQLTYFGVEASVEPDQSPTTPRTIAGTAALCSLVIGDRSLLKIHVTTLLLTNPYLTLFTIGFRRALIATYGDCDEGLKELLVQSLEQFGDKFTISNSNIREQQAHAQIILLAAGRLQRIDPLRIQEIGRSRVYLNSVSNRLAASSNKARFLGMIVGTGISELTDGPEKSMKFDLEMKTQEAQWYLSLPKIHDEVGSFDSIKDIETGRPSWMQAHPPQVEKSDTRPGIKNKKDQKISFVEEIGENENTEEDEDEDLIPYEKPDDDVDDEEDDSTIVQQKKPTAPVYIRDLIIFLRDNENVERHHLAITTAPSLIRRKIGFGSELAEQIEELALIIVGLQNDHDHPHFHEARLQSMIALIVSQPLKMGRWFASIFFNGDLSQVQRSAVLTALGLSAREISGNGEDDAKALGLPALQDTSFPSKRLSPALEAMFVDSKESPIATLTQEMSRTSLQPLAANAADAMTGPNALKVRTFSSRMEVEKKRQQREVQRQKTTAKDLHKVLGEGFFFPLTSQFRIIMIQAASSSVPSYNPFSVAHILTLFLQTLSLVLTTAGPNTVFLPGFTYETLSLLLSLHTNPTAGEPTVTAALLTLFLAILDLNIASGSTGEERLVTEYASQVIELREWASQVFDRTPSGGLNKPATAKPTDPLDQVRTLSAGVMVRLGEITERYQGRLMGVNAGFSY</sequence>
<keyword evidence="5" id="KW-1185">Reference proteome</keyword>
<evidence type="ECO:0000313" key="4">
    <source>
        <dbReference type="EMBL" id="KAJ5173076.1"/>
    </source>
</evidence>
<dbReference type="InterPro" id="IPR038528">
    <property type="entry name" value="TEL2_C_sf"/>
</dbReference>
<dbReference type="PANTHER" id="PTHR15830">
    <property type="entry name" value="TELOMERE LENGTH REGULATION PROTEIN TEL2 FAMILY MEMBER"/>
    <property type="match status" value="1"/>
</dbReference>
<dbReference type="AlphaFoldDB" id="A0A9W9IA86"/>
<dbReference type="EMBL" id="JAPQKO010000003">
    <property type="protein sequence ID" value="KAJ5173076.1"/>
    <property type="molecule type" value="Genomic_DNA"/>
</dbReference>
<feature type="compositionally biased region" description="Acidic residues" evidence="2">
    <location>
        <begin position="560"/>
        <end position="592"/>
    </location>
</feature>
<comment type="similarity">
    <text evidence="1">Belongs to the TEL2 family.</text>
</comment>
<evidence type="ECO:0000259" key="3">
    <source>
        <dbReference type="Pfam" id="PF10193"/>
    </source>
</evidence>
<dbReference type="InterPro" id="IPR051970">
    <property type="entry name" value="TEL2_Regulation"/>
</dbReference>
<evidence type="ECO:0000256" key="1">
    <source>
        <dbReference type="ARBA" id="ARBA00006133"/>
    </source>
</evidence>